<dbReference type="EMBL" id="AHJG01000197">
    <property type="protein sequence ID" value="EPA05236.1"/>
    <property type="molecule type" value="Genomic_DNA"/>
</dbReference>
<dbReference type="AlphaFoldDB" id="S2E6Z9"/>
<accession>S2E6Z9</accession>
<reference evidence="1 2" key="1">
    <citation type="journal article" date="2012" name="J. Bacteriol.">
        <title>Genome Sequence of "Candidatus Nitrosoarchaeum limnia" BG20, a Low-Salinity Ammonia-Oxidizing Archaeon from the San Francisco Bay Estuary.</title>
        <authorList>
            <person name="Mosier A.C."/>
            <person name="Allen E.E."/>
            <person name="Kim M."/>
            <person name="Ferriera S."/>
            <person name="Francis C.A."/>
        </authorList>
    </citation>
    <scope>NUCLEOTIDE SEQUENCE [LARGE SCALE GENOMIC DNA]</scope>
    <source>
        <strain evidence="1 2">BG20</strain>
    </source>
</reference>
<dbReference type="RefSeq" id="WP_010192785.1">
    <property type="nucleotide sequence ID" value="NZ_AHJG01000197.1"/>
</dbReference>
<sequence>MYQVAKFVAKNVDGINSEPKVGKYIQIAEMANRWPITSTPGNLKETFKINQFHVGEMKTLEEFISKNKEQNLTHIIADEYSESILSEVYNHEEKFPYLEKIYESKEHGYEYNLKLYKINYDEFAKYLQIKNKNYGT</sequence>
<name>S2E6Z9_9ARCH</name>
<gene>
    <name evidence="1" type="ORF">BG20_I0181</name>
</gene>
<protein>
    <submittedName>
        <fullName evidence="1">Uncharacterized protein</fullName>
    </submittedName>
</protein>
<organism evidence="1 2">
    <name type="scientific">Candidatus Nitrosarchaeum limnium BG20</name>
    <dbReference type="NCBI Taxonomy" id="859192"/>
    <lineage>
        <taxon>Archaea</taxon>
        <taxon>Nitrososphaerota</taxon>
        <taxon>Nitrososphaeria</taxon>
        <taxon>Nitrosopumilales</taxon>
        <taxon>Nitrosopumilaceae</taxon>
        <taxon>Nitrosarchaeum</taxon>
    </lineage>
</organism>
<dbReference type="Proteomes" id="UP000014065">
    <property type="component" value="Unassembled WGS sequence"/>
</dbReference>
<evidence type="ECO:0000313" key="1">
    <source>
        <dbReference type="EMBL" id="EPA05236.1"/>
    </source>
</evidence>
<proteinExistence type="predicted"/>
<comment type="caution">
    <text evidence="1">The sequence shown here is derived from an EMBL/GenBank/DDBJ whole genome shotgun (WGS) entry which is preliminary data.</text>
</comment>
<keyword evidence="2" id="KW-1185">Reference proteome</keyword>
<evidence type="ECO:0000313" key="2">
    <source>
        <dbReference type="Proteomes" id="UP000014065"/>
    </source>
</evidence>